<name>A0A939FCU9_9ACTN</name>
<dbReference type="Pfam" id="PF06114">
    <property type="entry name" value="Peptidase_M78"/>
    <property type="match status" value="1"/>
</dbReference>
<protein>
    <submittedName>
        <fullName evidence="3">ImmA/IrrE family metallo-endopeptidase</fullName>
    </submittedName>
</protein>
<dbReference type="PANTHER" id="PTHR43236:SF1">
    <property type="entry name" value="BLL7220 PROTEIN"/>
    <property type="match status" value="1"/>
</dbReference>
<dbReference type="Gene3D" id="1.10.10.2910">
    <property type="match status" value="1"/>
</dbReference>
<dbReference type="Proteomes" id="UP000664167">
    <property type="component" value="Unassembled WGS sequence"/>
</dbReference>
<evidence type="ECO:0000259" key="2">
    <source>
        <dbReference type="PROSITE" id="PS50943"/>
    </source>
</evidence>
<comment type="similarity">
    <text evidence="1">Belongs to the short-chain fatty acyl-CoA assimilation regulator (ScfR) family.</text>
</comment>
<dbReference type="PROSITE" id="PS50943">
    <property type="entry name" value="HTH_CROC1"/>
    <property type="match status" value="1"/>
</dbReference>
<keyword evidence="4" id="KW-1185">Reference proteome</keyword>
<evidence type="ECO:0000313" key="4">
    <source>
        <dbReference type="Proteomes" id="UP000664167"/>
    </source>
</evidence>
<comment type="caution">
    <text evidence="3">The sequence shown here is derived from an EMBL/GenBank/DDBJ whole genome shotgun (WGS) entry which is preliminary data.</text>
</comment>
<dbReference type="CDD" id="cd00093">
    <property type="entry name" value="HTH_XRE"/>
    <property type="match status" value="1"/>
</dbReference>
<reference evidence="3" key="1">
    <citation type="submission" date="2021-03" db="EMBL/GenBank/DDBJ databases">
        <title>Streptomyces poriferae sp. nov., a novel marine sponge-derived Actinobacteria species with anti-MRSA activity.</title>
        <authorList>
            <person name="Sandoval-Powers M."/>
            <person name="Kralova S."/>
            <person name="Nguyen G.-S."/>
            <person name="Fawwal D."/>
            <person name="Degnes K."/>
            <person name="Klinkenberg G."/>
            <person name="Sletta H."/>
            <person name="Wentzel A."/>
            <person name="Liles M.R."/>
        </authorList>
    </citation>
    <scope>NUCLEOTIDE SEQUENCE</scope>
    <source>
        <strain evidence="3">DSM 41794</strain>
    </source>
</reference>
<dbReference type="InterPro" id="IPR001387">
    <property type="entry name" value="Cro/C1-type_HTH"/>
</dbReference>
<dbReference type="AlphaFoldDB" id="A0A939FCU9"/>
<proteinExistence type="inferred from homology"/>
<dbReference type="InterPro" id="IPR010982">
    <property type="entry name" value="Lambda_DNA-bd_dom_sf"/>
</dbReference>
<accession>A0A939FCU9</accession>
<dbReference type="SMART" id="SM00530">
    <property type="entry name" value="HTH_XRE"/>
    <property type="match status" value="1"/>
</dbReference>
<dbReference type="EMBL" id="JAFLRJ010000324">
    <property type="protein sequence ID" value="MBO0515769.1"/>
    <property type="molecule type" value="Genomic_DNA"/>
</dbReference>
<evidence type="ECO:0000256" key="1">
    <source>
        <dbReference type="ARBA" id="ARBA00007227"/>
    </source>
</evidence>
<dbReference type="Pfam" id="PF01381">
    <property type="entry name" value="HTH_3"/>
    <property type="match status" value="1"/>
</dbReference>
<organism evidence="3 4">
    <name type="scientific">Streptomyces beijiangensis</name>
    <dbReference type="NCBI Taxonomy" id="163361"/>
    <lineage>
        <taxon>Bacteria</taxon>
        <taxon>Bacillati</taxon>
        <taxon>Actinomycetota</taxon>
        <taxon>Actinomycetes</taxon>
        <taxon>Kitasatosporales</taxon>
        <taxon>Streptomycetaceae</taxon>
        <taxon>Streptomyces</taxon>
    </lineage>
</organism>
<sequence>MTPPSAQHPFAPDEVLPPGDTLKEQLDAFGIPQADLARRTGLSTKHVNQIVQGSAVLTPETALLLERAVGIPASLWNQMEAAWRTHVSRTQSREALSHRLDWLDRFSLQELVKRGILPTKERTVGNLEHLLAFFGVADPEVAENVWGSYRTAFRRSTVLTPDDYATAVWLRQAELRAREILCAPYDRAALLELLPQLRALTVKEPAVWRTEIPRLCARAGVAVVFVAAPPNSRVSGVTRWLTPEKVGVAFSGRFKKDDHFWFTVFHELGHVLLHGKRLTFIDNTSRDDDTTPEGDRSEDEADAFARETLIPPEHAAAYKQLAQRPMPFTNITAFARRAGIAPGIVVGRLQHDGVLDWKYGTKLKRPIEISLSGDLTAG</sequence>
<dbReference type="GO" id="GO:0003677">
    <property type="term" value="F:DNA binding"/>
    <property type="evidence" value="ECO:0007669"/>
    <property type="project" value="InterPro"/>
</dbReference>
<evidence type="ECO:0000313" key="3">
    <source>
        <dbReference type="EMBL" id="MBO0515769.1"/>
    </source>
</evidence>
<gene>
    <name evidence="3" type="ORF">J0695_28865</name>
</gene>
<dbReference type="InterPro" id="IPR010359">
    <property type="entry name" value="IrrE_HExxH"/>
</dbReference>
<dbReference type="SUPFAM" id="SSF47413">
    <property type="entry name" value="lambda repressor-like DNA-binding domains"/>
    <property type="match status" value="1"/>
</dbReference>
<dbReference type="PANTHER" id="PTHR43236">
    <property type="entry name" value="ANTITOXIN HIGA1"/>
    <property type="match status" value="1"/>
</dbReference>
<dbReference type="Gene3D" id="1.10.260.40">
    <property type="entry name" value="lambda repressor-like DNA-binding domains"/>
    <property type="match status" value="1"/>
</dbReference>
<dbReference type="RefSeq" id="WP_206966885.1">
    <property type="nucleotide sequence ID" value="NZ_BAAAJJ010000003.1"/>
</dbReference>
<dbReference type="InterPro" id="IPR052345">
    <property type="entry name" value="Rad_response_metalloprotease"/>
</dbReference>
<feature type="domain" description="HTH cro/C1-type" evidence="2">
    <location>
        <begin position="22"/>
        <end position="76"/>
    </location>
</feature>